<name>A0A2K3JR57_TRIPR</name>
<reference evidence="2 3" key="2">
    <citation type="journal article" date="2017" name="Front. Plant Sci.">
        <title>Gene Classification and Mining of Molecular Markers Useful in Red Clover (Trifolium pratense) Breeding.</title>
        <authorList>
            <person name="Istvanek J."/>
            <person name="Dluhosova J."/>
            <person name="Dluhos P."/>
            <person name="Patkova L."/>
            <person name="Nedelnik J."/>
            <person name="Repkova J."/>
        </authorList>
    </citation>
    <scope>NUCLEOTIDE SEQUENCE [LARGE SCALE GENOMIC DNA]</scope>
    <source>
        <strain evidence="3">cv. Tatra</strain>
        <tissue evidence="2">Young leaves</tissue>
    </source>
</reference>
<evidence type="ECO:0000313" key="3">
    <source>
        <dbReference type="Proteomes" id="UP000236291"/>
    </source>
</evidence>
<evidence type="ECO:0000256" key="1">
    <source>
        <dbReference type="SAM" id="MobiDB-lite"/>
    </source>
</evidence>
<protein>
    <submittedName>
        <fullName evidence="2">Uncharacterized protein</fullName>
    </submittedName>
</protein>
<gene>
    <name evidence="2" type="ORF">L195_g049917</name>
</gene>
<accession>A0A2K3JR57</accession>
<feature type="region of interest" description="Disordered" evidence="1">
    <location>
        <begin position="1"/>
        <end position="29"/>
    </location>
</feature>
<sequence length="62" mass="7136">MAAIEAEKAQEREKTKRAAQEEEDEGIVDSQPLAQDLWETQVLKCFKAPHLPSMEKLTHWNT</sequence>
<dbReference type="EMBL" id="ASHM01074658">
    <property type="protein sequence ID" value="PNX56506.1"/>
    <property type="molecule type" value="Genomic_DNA"/>
</dbReference>
<dbReference type="Proteomes" id="UP000236291">
    <property type="component" value="Unassembled WGS sequence"/>
</dbReference>
<evidence type="ECO:0000313" key="2">
    <source>
        <dbReference type="EMBL" id="PNX56506.1"/>
    </source>
</evidence>
<organism evidence="2 3">
    <name type="scientific">Trifolium pratense</name>
    <name type="common">Red clover</name>
    <dbReference type="NCBI Taxonomy" id="57577"/>
    <lineage>
        <taxon>Eukaryota</taxon>
        <taxon>Viridiplantae</taxon>
        <taxon>Streptophyta</taxon>
        <taxon>Embryophyta</taxon>
        <taxon>Tracheophyta</taxon>
        <taxon>Spermatophyta</taxon>
        <taxon>Magnoliopsida</taxon>
        <taxon>eudicotyledons</taxon>
        <taxon>Gunneridae</taxon>
        <taxon>Pentapetalae</taxon>
        <taxon>rosids</taxon>
        <taxon>fabids</taxon>
        <taxon>Fabales</taxon>
        <taxon>Fabaceae</taxon>
        <taxon>Papilionoideae</taxon>
        <taxon>50 kb inversion clade</taxon>
        <taxon>NPAAA clade</taxon>
        <taxon>Hologalegina</taxon>
        <taxon>IRL clade</taxon>
        <taxon>Trifolieae</taxon>
        <taxon>Trifolium</taxon>
    </lineage>
</organism>
<proteinExistence type="predicted"/>
<reference evidence="2 3" key="1">
    <citation type="journal article" date="2014" name="Am. J. Bot.">
        <title>Genome assembly and annotation for red clover (Trifolium pratense; Fabaceae).</title>
        <authorList>
            <person name="Istvanek J."/>
            <person name="Jaros M."/>
            <person name="Krenek A."/>
            <person name="Repkova J."/>
        </authorList>
    </citation>
    <scope>NUCLEOTIDE SEQUENCE [LARGE SCALE GENOMIC DNA]</scope>
    <source>
        <strain evidence="3">cv. Tatra</strain>
        <tissue evidence="2">Young leaves</tissue>
    </source>
</reference>
<comment type="caution">
    <text evidence="2">The sequence shown here is derived from an EMBL/GenBank/DDBJ whole genome shotgun (WGS) entry which is preliminary data.</text>
</comment>
<dbReference type="AlphaFoldDB" id="A0A2K3JR57"/>
<feature type="compositionally biased region" description="Basic and acidic residues" evidence="1">
    <location>
        <begin position="1"/>
        <end position="20"/>
    </location>
</feature>